<reference evidence="5" key="1">
    <citation type="submission" date="2019-08" db="EMBL/GenBank/DDBJ databases">
        <authorList>
            <person name="Kucharzyk K."/>
            <person name="Murdoch R.W."/>
            <person name="Higgins S."/>
            <person name="Loffler F."/>
        </authorList>
    </citation>
    <scope>NUCLEOTIDE SEQUENCE</scope>
</reference>
<name>A0A645I4P3_9ZZZZ</name>
<dbReference type="SUPFAM" id="SSF56935">
    <property type="entry name" value="Porins"/>
    <property type="match status" value="1"/>
</dbReference>
<proteinExistence type="predicted"/>
<evidence type="ECO:0000256" key="3">
    <source>
        <dbReference type="ARBA" id="ARBA00023237"/>
    </source>
</evidence>
<dbReference type="InterPro" id="IPR036942">
    <property type="entry name" value="Beta-barrel_TonB_sf"/>
</dbReference>
<evidence type="ECO:0000259" key="4">
    <source>
        <dbReference type="Pfam" id="PF00593"/>
    </source>
</evidence>
<comment type="subcellular location">
    <subcellularLocation>
        <location evidence="1">Cell outer membrane</location>
    </subcellularLocation>
</comment>
<comment type="caution">
    <text evidence="5">The sequence shown here is derived from an EMBL/GenBank/DDBJ whole genome shotgun (WGS) entry which is preliminary data.</text>
</comment>
<keyword evidence="2" id="KW-0472">Membrane</keyword>
<dbReference type="Gene3D" id="2.40.170.20">
    <property type="entry name" value="TonB-dependent receptor, beta-barrel domain"/>
    <property type="match status" value="1"/>
</dbReference>
<organism evidence="5">
    <name type="scientific">bioreactor metagenome</name>
    <dbReference type="NCBI Taxonomy" id="1076179"/>
    <lineage>
        <taxon>unclassified sequences</taxon>
        <taxon>metagenomes</taxon>
        <taxon>ecological metagenomes</taxon>
    </lineage>
</organism>
<dbReference type="AlphaFoldDB" id="A0A645I4P3"/>
<sequence>MNKISAGGELFWKSDAIESGISMIYSNCDNKDGSTVFNIPPFETRAFGRYNWRERIIAGLTVHYRSSGKTLAYFDQYDVTDETSSVTIPAFTVLNLDLTYAYNRNLSFYFKVNNLLNTNDIYYLNYGNPGIGAGLGVVFKF</sequence>
<feature type="domain" description="TonB-dependent receptor-like beta-barrel" evidence="4">
    <location>
        <begin position="29"/>
        <end position="115"/>
    </location>
</feature>
<dbReference type="Pfam" id="PF00593">
    <property type="entry name" value="TonB_dep_Rec_b-barrel"/>
    <property type="match status" value="1"/>
</dbReference>
<evidence type="ECO:0000313" key="5">
    <source>
        <dbReference type="EMBL" id="MPN46267.1"/>
    </source>
</evidence>
<keyword evidence="3" id="KW-0998">Cell outer membrane</keyword>
<gene>
    <name evidence="5" type="ORF">SDC9_193852</name>
</gene>
<dbReference type="EMBL" id="VSSQ01106795">
    <property type="protein sequence ID" value="MPN46267.1"/>
    <property type="molecule type" value="Genomic_DNA"/>
</dbReference>
<accession>A0A645I4P3</accession>
<evidence type="ECO:0000256" key="1">
    <source>
        <dbReference type="ARBA" id="ARBA00004442"/>
    </source>
</evidence>
<protein>
    <recommendedName>
        <fullName evidence="4">TonB-dependent receptor-like beta-barrel domain-containing protein</fullName>
    </recommendedName>
</protein>
<dbReference type="GO" id="GO:0009279">
    <property type="term" value="C:cell outer membrane"/>
    <property type="evidence" value="ECO:0007669"/>
    <property type="project" value="UniProtKB-SubCell"/>
</dbReference>
<dbReference type="InterPro" id="IPR000531">
    <property type="entry name" value="Beta-barrel_TonB"/>
</dbReference>
<evidence type="ECO:0000256" key="2">
    <source>
        <dbReference type="ARBA" id="ARBA00023136"/>
    </source>
</evidence>